<dbReference type="AlphaFoldDB" id="A0A7Z0EPL0"/>
<keyword evidence="4" id="KW-1185">Reference proteome</keyword>
<sequence length="332" mass="37149">MAVLYSSGREPDWPDRLDVQTGRFMYYGDNRRPGHDLHDTGRGGNLLLRDTFARALGTAEDRAQIPPFLLFQKAGGGRDVRFRGLLAPGAEALSPEDELVALWRSTRGQRFQNYRAVFTVLDTAIVTRAWINELSEGLTTGPNAPAAWLAWVKARQYTVLTAPATTNTRSKDEQTPASDGQALIAEITEYFKGRWHGFEECAVALWRMQAPATGRCEVTQPYRDGGRDAIGEYVLGPDADPVPVEFALEAKCYGERTPVGVRDVARLISRLRNRQFGVFVTTSYFNAQAYSEVRDDRHPVVLMCGKDIADLLQERGFSSPEDVRKWLQTSFP</sequence>
<dbReference type="InterPro" id="IPR007560">
    <property type="entry name" value="Restrct_endonuc_IV_Mrr"/>
</dbReference>
<dbReference type="Gene3D" id="2.30.280.20">
    <property type="match status" value="1"/>
</dbReference>
<dbReference type="InterPro" id="IPR011856">
    <property type="entry name" value="tRNA_endonuc-like_dom_sf"/>
</dbReference>
<feature type="domain" description="Restriction endonuclease type IV Mrr" evidence="1">
    <location>
        <begin position="194"/>
        <end position="312"/>
    </location>
</feature>
<dbReference type="GO" id="GO:0004519">
    <property type="term" value="F:endonuclease activity"/>
    <property type="evidence" value="ECO:0007669"/>
    <property type="project" value="InterPro"/>
</dbReference>
<reference evidence="3 4" key="1">
    <citation type="submission" date="2020-07" db="EMBL/GenBank/DDBJ databases">
        <title>Sequencing the genomes of 1000 actinobacteria strains.</title>
        <authorList>
            <person name="Klenk H.-P."/>
        </authorList>
    </citation>
    <scope>NUCLEOTIDE SEQUENCE [LARGE SCALE GENOMIC DNA]</scope>
    <source>
        <strain evidence="3 4">DSM 44442</strain>
    </source>
</reference>
<dbReference type="EMBL" id="JACCFS010000001">
    <property type="protein sequence ID" value="NYJ35924.1"/>
    <property type="molecule type" value="Genomic_DNA"/>
</dbReference>
<evidence type="ECO:0000313" key="4">
    <source>
        <dbReference type="Proteomes" id="UP000572051"/>
    </source>
</evidence>
<name>A0A7Z0EPL0_9ACTN</name>
<proteinExistence type="predicted"/>
<dbReference type="Gene3D" id="3.40.1350.10">
    <property type="match status" value="1"/>
</dbReference>
<dbReference type="GO" id="GO:0003677">
    <property type="term" value="F:DNA binding"/>
    <property type="evidence" value="ECO:0007669"/>
    <property type="project" value="InterPro"/>
</dbReference>
<evidence type="ECO:0000313" key="3">
    <source>
        <dbReference type="EMBL" id="NYJ35924.1"/>
    </source>
</evidence>
<protein>
    <recommendedName>
        <fullName evidence="5">Restriction endonuclease</fullName>
    </recommendedName>
</protein>
<comment type="caution">
    <text evidence="3">The sequence shown here is derived from an EMBL/GenBank/DDBJ whole genome shotgun (WGS) entry which is preliminary data.</text>
</comment>
<evidence type="ECO:0000259" key="1">
    <source>
        <dbReference type="Pfam" id="PF04471"/>
    </source>
</evidence>
<evidence type="ECO:0008006" key="5">
    <source>
        <dbReference type="Google" id="ProtNLM"/>
    </source>
</evidence>
<dbReference type="InterPro" id="IPR041409">
    <property type="entry name" value="RE_AspBHI_N"/>
</dbReference>
<accession>A0A7Z0EPL0</accession>
<dbReference type="Pfam" id="PF04471">
    <property type="entry name" value="Mrr_cat"/>
    <property type="match status" value="1"/>
</dbReference>
<dbReference type="Proteomes" id="UP000572051">
    <property type="component" value="Unassembled WGS sequence"/>
</dbReference>
<gene>
    <name evidence="3" type="ORF">HNR10_003805</name>
</gene>
<evidence type="ECO:0000259" key="2">
    <source>
        <dbReference type="Pfam" id="PF18062"/>
    </source>
</evidence>
<feature type="domain" description="Restriction endonuclease AspBHI N-terminal" evidence="2">
    <location>
        <begin position="1"/>
        <end position="155"/>
    </location>
</feature>
<organism evidence="3 4">
    <name type="scientific">Nocardiopsis aegyptia</name>
    <dbReference type="NCBI Taxonomy" id="220378"/>
    <lineage>
        <taxon>Bacteria</taxon>
        <taxon>Bacillati</taxon>
        <taxon>Actinomycetota</taxon>
        <taxon>Actinomycetes</taxon>
        <taxon>Streptosporangiales</taxon>
        <taxon>Nocardiopsidaceae</taxon>
        <taxon>Nocardiopsis</taxon>
    </lineage>
</organism>
<dbReference type="GO" id="GO:0009307">
    <property type="term" value="P:DNA restriction-modification system"/>
    <property type="evidence" value="ECO:0007669"/>
    <property type="project" value="InterPro"/>
</dbReference>
<dbReference type="Pfam" id="PF18062">
    <property type="entry name" value="RE_AspBHI_N"/>
    <property type="match status" value="1"/>
</dbReference>